<dbReference type="EnsemblMetazoa" id="G16829.1">
    <property type="protein sequence ID" value="G16829.1:cds"/>
    <property type="gene ID" value="G16829"/>
</dbReference>
<name>A0A8W8J1G5_MAGGI</name>
<evidence type="ECO:0000313" key="2">
    <source>
        <dbReference type="Proteomes" id="UP000005408"/>
    </source>
</evidence>
<dbReference type="AlphaFoldDB" id="A0A8W8J1G5"/>
<evidence type="ECO:0000313" key="1">
    <source>
        <dbReference type="EnsemblMetazoa" id="G16829.1:cds"/>
    </source>
</evidence>
<keyword evidence="2" id="KW-1185">Reference proteome</keyword>
<dbReference type="Proteomes" id="UP000005408">
    <property type="component" value="Unassembled WGS sequence"/>
</dbReference>
<protein>
    <submittedName>
        <fullName evidence="1">Uncharacterized protein</fullName>
    </submittedName>
</protein>
<sequence>MFLYHCVLNADGTKLLEVCAPYKYIYGQKCAEFDPGGPIIQENSNTCSNASVSCPGFYISTDAHKYQSCYDIVQIIAGNETTYESTNCK</sequence>
<proteinExistence type="predicted"/>
<organism evidence="1 2">
    <name type="scientific">Magallana gigas</name>
    <name type="common">Pacific oyster</name>
    <name type="synonym">Crassostrea gigas</name>
    <dbReference type="NCBI Taxonomy" id="29159"/>
    <lineage>
        <taxon>Eukaryota</taxon>
        <taxon>Metazoa</taxon>
        <taxon>Spiralia</taxon>
        <taxon>Lophotrochozoa</taxon>
        <taxon>Mollusca</taxon>
        <taxon>Bivalvia</taxon>
        <taxon>Autobranchia</taxon>
        <taxon>Pteriomorphia</taxon>
        <taxon>Ostreida</taxon>
        <taxon>Ostreoidea</taxon>
        <taxon>Ostreidae</taxon>
        <taxon>Magallana</taxon>
    </lineage>
</organism>
<accession>A0A8W8J1G5</accession>
<reference evidence="1" key="1">
    <citation type="submission" date="2022-08" db="UniProtKB">
        <authorList>
            <consortium name="EnsemblMetazoa"/>
        </authorList>
    </citation>
    <scope>IDENTIFICATION</scope>
    <source>
        <strain evidence="1">05x7-T-G4-1.051#20</strain>
    </source>
</reference>